<proteinExistence type="predicted"/>
<comment type="caution">
    <text evidence="2">The sequence shown here is derived from an EMBL/GenBank/DDBJ whole genome shotgun (WGS) entry which is preliminary data.</text>
</comment>
<dbReference type="CDD" id="cd00085">
    <property type="entry name" value="HNHc"/>
    <property type="match status" value="1"/>
</dbReference>
<dbReference type="GO" id="GO:0003676">
    <property type="term" value="F:nucleic acid binding"/>
    <property type="evidence" value="ECO:0007669"/>
    <property type="project" value="InterPro"/>
</dbReference>
<evidence type="ECO:0000313" key="3">
    <source>
        <dbReference type="Proteomes" id="UP000029448"/>
    </source>
</evidence>
<accession>A0A095AW49</accession>
<dbReference type="GeneID" id="89477530"/>
<evidence type="ECO:0000313" key="2">
    <source>
        <dbReference type="EMBL" id="KGB21003.1"/>
    </source>
</evidence>
<organism evidence="2 3">
    <name type="scientific">Acetobacter tropicalis</name>
    <dbReference type="NCBI Taxonomy" id="104102"/>
    <lineage>
        <taxon>Bacteria</taxon>
        <taxon>Pseudomonadati</taxon>
        <taxon>Pseudomonadota</taxon>
        <taxon>Alphaproteobacteria</taxon>
        <taxon>Acetobacterales</taxon>
        <taxon>Acetobacteraceae</taxon>
        <taxon>Acetobacter</taxon>
    </lineage>
</organism>
<dbReference type="Gene3D" id="1.10.30.50">
    <property type="match status" value="1"/>
</dbReference>
<protein>
    <recommendedName>
        <fullName evidence="1">HNH nuclease domain-containing protein</fullName>
    </recommendedName>
</protein>
<dbReference type="InterPro" id="IPR002711">
    <property type="entry name" value="HNH"/>
</dbReference>
<evidence type="ECO:0000259" key="1">
    <source>
        <dbReference type="SMART" id="SM00507"/>
    </source>
</evidence>
<dbReference type="GO" id="GO:0008270">
    <property type="term" value="F:zinc ion binding"/>
    <property type="evidence" value="ECO:0007669"/>
    <property type="project" value="InterPro"/>
</dbReference>
<dbReference type="GO" id="GO:0004519">
    <property type="term" value="F:endonuclease activity"/>
    <property type="evidence" value="ECO:0007669"/>
    <property type="project" value="InterPro"/>
</dbReference>
<dbReference type="InterPro" id="IPR003615">
    <property type="entry name" value="HNH_nuc"/>
</dbReference>
<dbReference type="SMART" id="SM00507">
    <property type="entry name" value="HNHc"/>
    <property type="match status" value="1"/>
</dbReference>
<gene>
    <name evidence="2" type="ORF">AtDm6_3368</name>
</gene>
<dbReference type="Pfam" id="PF01844">
    <property type="entry name" value="HNH"/>
    <property type="match status" value="1"/>
</dbReference>
<dbReference type="STRING" id="104102.AtDm6_3368"/>
<dbReference type="EMBL" id="JOKM01000106">
    <property type="protein sequence ID" value="KGB21003.1"/>
    <property type="molecule type" value="Genomic_DNA"/>
</dbReference>
<dbReference type="AlphaFoldDB" id="A0A095AW49"/>
<dbReference type="RefSeq" id="WP_035382339.1">
    <property type="nucleotide sequence ID" value="NZ_JACAOJ010000075.1"/>
</dbReference>
<sequence>MAPRLKCLPPGLATIDTRIAQPPPKQADPFYLTKPWRDLMRQLTAARGNVCQECGRSGVRLFGDHVQELKDGGAPLDPANIRLVCGSCHTKKTAKARAARMRERYHR</sequence>
<name>A0A095AW49_9PROT</name>
<feature type="domain" description="HNH nuclease" evidence="1">
    <location>
        <begin position="39"/>
        <end position="90"/>
    </location>
</feature>
<keyword evidence="3" id="KW-1185">Reference proteome</keyword>
<reference evidence="2 3" key="1">
    <citation type="submission" date="2014-06" db="EMBL/GenBank/DDBJ databases">
        <title>Functional and comparative genomic analyses of the Drosophila gut microbiota identify candidate symbiosis factors.</title>
        <authorList>
            <person name="Newell P.D."/>
            <person name="Chaston J.M."/>
            <person name="Douglas A.E."/>
        </authorList>
    </citation>
    <scope>NUCLEOTIDE SEQUENCE [LARGE SCALE GENOMIC DNA]</scope>
    <source>
        <strain evidence="2 3">DmCS_006</strain>
    </source>
</reference>
<dbReference type="Proteomes" id="UP000029448">
    <property type="component" value="Unassembled WGS sequence"/>
</dbReference>